<sequence length="191" mass="21198">MNVSRFFLCRNGIVAGRLAFRLALPVHGRERRHAAFPVPSANNPWEPSAPCTHVRNPRCADGRHKRTESIGRERFPGNGSLHDRENVFEGAPRRSPAVWDVRRDVGGRRRTHERDDPSLRHIAVPDGTCGCGSSTVFPPRGTAVREGHRRPLRLPLCSAMDAFLGNGGQLRRRSTVLALPLSMPRGYANTS</sequence>
<proteinExistence type="predicted"/>
<keyword evidence="2" id="KW-1185">Reference proteome</keyword>
<dbReference type="Proteomes" id="UP000805193">
    <property type="component" value="Unassembled WGS sequence"/>
</dbReference>
<protein>
    <submittedName>
        <fullName evidence="1">Uncharacterized protein</fullName>
    </submittedName>
</protein>
<accession>A0AC60PAN4</accession>
<gene>
    <name evidence="1" type="ORF">HPB47_006270</name>
</gene>
<name>A0AC60PAN4_IXOPE</name>
<organism evidence="1 2">
    <name type="scientific">Ixodes persulcatus</name>
    <name type="common">Taiga tick</name>
    <dbReference type="NCBI Taxonomy" id="34615"/>
    <lineage>
        <taxon>Eukaryota</taxon>
        <taxon>Metazoa</taxon>
        <taxon>Ecdysozoa</taxon>
        <taxon>Arthropoda</taxon>
        <taxon>Chelicerata</taxon>
        <taxon>Arachnida</taxon>
        <taxon>Acari</taxon>
        <taxon>Parasitiformes</taxon>
        <taxon>Ixodida</taxon>
        <taxon>Ixodoidea</taxon>
        <taxon>Ixodidae</taxon>
        <taxon>Ixodinae</taxon>
        <taxon>Ixodes</taxon>
    </lineage>
</organism>
<evidence type="ECO:0000313" key="2">
    <source>
        <dbReference type="Proteomes" id="UP000805193"/>
    </source>
</evidence>
<evidence type="ECO:0000313" key="1">
    <source>
        <dbReference type="EMBL" id="KAG0416610.1"/>
    </source>
</evidence>
<comment type="caution">
    <text evidence="1">The sequence shown here is derived from an EMBL/GenBank/DDBJ whole genome shotgun (WGS) entry which is preliminary data.</text>
</comment>
<reference evidence="1 2" key="1">
    <citation type="journal article" date="2020" name="Cell">
        <title>Large-Scale Comparative Analyses of Tick Genomes Elucidate Their Genetic Diversity and Vector Capacities.</title>
        <authorList>
            <consortium name="Tick Genome and Microbiome Consortium (TIGMIC)"/>
            <person name="Jia N."/>
            <person name="Wang J."/>
            <person name="Shi W."/>
            <person name="Du L."/>
            <person name="Sun Y."/>
            <person name="Zhan W."/>
            <person name="Jiang J.F."/>
            <person name="Wang Q."/>
            <person name="Zhang B."/>
            <person name="Ji P."/>
            <person name="Bell-Sakyi L."/>
            <person name="Cui X.M."/>
            <person name="Yuan T.T."/>
            <person name="Jiang B.G."/>
            <person name="Yang W.F."/>
            <person name="Lam T.T."/>
            <person name="Chang Q.C."/>
            <person name="Ding S.J."/>
            <person name="Wang X.J."/>
            <person name="Zhu J.G."/>
            <person name="Ruan X.D."/>
            <person name="Zhao L."/>
            <person name="Wei J.T."/>
            <person name="Ye R.Z."/>
            <person name="Que T.C."/>
            <person name="Du C.H."/>
            <person name="Zhou Y.H."/>
            <person name="Cheng J.X."/>
            <person name="Dai P.F."/>
            <person name="Guo W.B."/>
            <person name="Han X.H."/>
            <person name="Huang E.J."/>
            <person name="Li L.F."/>
            <person name="Wei W."/>
            <person name="Gao Y.C."/>
            <person name="Liu J.Z."/>
            <person name="Shao H.Z."/>
            <person name="Wang X."/>
            <person name="Wang C.C."/>
            <person name="Yang T.C."/>
            <person name="Huo Q.B."/>
            <person name="Li W."/>
            <person name="Chen H.Y."/>
            <person name="Chen S.E."/>
            <person name="Zhou L.G."/>
            <person name="Ni X.B."/>
            <person name="Tian J.H."/>
            <person name="Sheng Y."/>
            <person name="Liu T."/>
            <person name="Pan Y.S."/>
            <person name="Xia L.Y."/>
            <person name="Li J."/>
            <person name="Zhao F."/>
            <person name="Cao W.C."/>
        </authorList>
    </citation>
    <scope>NUCLEOTIDE SEQUENCE [LARGE SCALE GENOMIC DNA]</scope>
    <source>
        <strain evidence="1">Iper-2018</strain>
    </source>
</reference>
<dbReference type="EMBL" id="JABSTQ010010936">
    <property type="protein sequence ID" value="KAG0416610.1"/>
    <property type="molecule type" value="Genomic_DNA"/>
</dbReference>